<dbReference type="PANTHER" id="PTHR44086">
    <property type="entry name" value="THIOSULFATE SULFURTRANSFERASE RDL2, MITOCHONDRIAL-RELATED"/>
    <property type="match status" value="1"/>
</dbReference>
<dbReference type="AlphaFoldDB" id="A0A5C5XHR6"/>
<dbReference type="GO" id="GO:0004792">
    <property type="term" value="F:thiosulfate-cyanide sulfurtransferase activity"/>
    <property type="evidence" value="ECO:0007669"/>
    <property type="project" value="UniProtKB-EC"/>
</dbReference>
<dbReference type="Gene3D" id="3.40.250.10">
    <property type="entry name" value="Rhodanese-like domain"/>
    <property type="match status" value="1"/>
</dbReference>
<dbReference type="InterPro" id="IPR001763">
    <property type="entry name" value="Rhodanese-like_dom"/>
</dbReference>
<dbReference type="PROSITE" id="PS50206">
    <property type="entry name" value="RHODANESE_3"/>
    <property type="match status" value="1"/>
</dbReference>
<comment type="caution">
    <text evidence="2">The sequence shown here is derived from an EMBL/GenBank/DDBJ whole genome shotgun (WGS) entry which is preliminary data.</text>
</comment>
<organism evidence="2 3">
    <name type="scientific">Rubinisphaera italica</name>
    <dbReference type="NCBI Taxonomy" id="2527969"/>
    <lineage>
        <taxon>Bacteria</taxon>
        <taxon>Pseudomonadati</taxon>
        <taxon>Planctomycetota</taxon>
        <taxon>Planctomycetia</taxon>
        <taxon>Planctomycetales</taxon>
        <taxon>Planctomycetaceae</taxon>
        <taxon>Rubinisphaera</taxon>
    </lineage>
</organism>
<dbReference type="PANTHER" id="PTHR44086:SF13">
    <property type="entry name" value="THIOSULFATE SULFURTRANSFERASE PSPE"/>
    <property type="match status" value="1"/>
</dbReference>
<gene>
    <name evidence="2" type="primary">glpE_2</name>
    <name evidence="2" type="ORF">Pan54_21480</name>
</gene>
<reference evidence="2 3" key="1">
    <citation type="submission" date="2019-02" db="EMBL/GenBank/DDBJ databases">
        <title>Deep-cultivation of Planctomycetes and their phenomic and genomic characterization uncovers novel biology.</title>
        <authorList>
            <person name="Wiegand S."/>
            <person name="Jogler M."/>
            <person name="Boedeker C."/>
            <person name="Pinto D."/>
            <person name="Vollmers J."/>
            <person name="Rivas-Marin E."/>
            <person name="Kohn T."/>
            <person name="Peeters S.H."/>
            <person name="Heuer A."/>
            <person name="Rast P."/>
            <person name="Oberbeckmann S."/>
            <person name="Bunk B."/>
            <person name="Jeske O."/>
            <person name="Meyerdierks A."/>
            <person name="Storesund J.E."/>
            <person name="Kallscheuer N."/>
            <person name="Luecker S."/>
            <person name="Lage O.M."/>
            <person name="Pohl T."/>
            <person name="Merkel B.J."/>
            <person name="Hornburger P."/>
            <person name="Mueller R.-W."/>
            <person name="Bruemmer F."/>
            <person name="Labrenz M."/>
            <person name="Spormann A.M."/>
            <person name="Op Den Camp H."/>
            <person name="Overmann J."/>
            <person name="Amann R."/>
            <person name="Jetten M.S.M."/>
            <person name="Mascher T."/>
            <person name="Medema M.H."/>
            <person name="Devos D.P."/>
            <person name="Kaster A.-K."/>
            <person name="Ovreas L."/>
            <person name="Rohde M."/>
            <person name="Galperin M.Y."/>
            <person name="Jogler C."/>
        </authorList>
    </citation>
    <scope>NUCLEOTIDE SEQUENCE [LARGE SCALE GENOMIC DNA]</scope>
    <source>
        <strain evidence="2 3">Pan54</strain>
    </source>
</reference>
<dbReference type="Pfam" id="PF00581">
    <property type="entry name" value="Rhodanese"/>
    <property type="match status" value="1"/>
</dbReference>
<keyword evidence="3" id="KW-1185">Reference proteome</keyword>
<dbReference type="CDD" id="cd00158">
    <property type="entry name" value="RHOD"/>
    <property type="match status" value="1"/>
</dbReference>
<evidence type="ECO:0000313" key="3">
    <source>
        <dbReference type="Proteomes" id="UP000316095"/>
    </source>
</evidence>
<dbReference type="RefSeq" id="WP_146503407.1">
    <property type="nucleotide sequence ID" value="NZ_SJPG01000001.1"/>
</dbReference>
<evidence type="ECO:0000259" key="1">
    <source>
        <dbReference type="PROSITE" id="PS50206"/>
    </source>
</evidence>
<dbReference type="EC" id="2.8.1.1" evidence="2"/>
<evidence type="ECO:0000313" key="2">
    <source>
        <dbReference type="EMBL" id="TWT61412.1"/>
    </source>
</evidence>
<sequence length="124" mass="14019">MAPKHGERFVELCDSVRGQIRECTVADVHAKLEQGQEILLFDVREDHEWEKGHIPQSQHLGKGIIERDIEEKVPDPEAEVYLYCGGGYRSALAAENLQKMGYRNVISMDGGFRGWKEAGYAVET</sequence>
<proteinExistence type="predicted"/>
<keyword evidence="2" id="KW-0808">Transferase</keyword>
<protein>
    <submittedName>
        <fullName evidence="2">Thiosulfate sulfurtransferase GlpE</fullName>
        <ecNumber evidence="2">2.8.1.1</ecNumber>
    </submittedName>
</protein>
<dbReference type="InterPro" id="IPR036873">
    <property type="entry name" value="Rhodanese-like_dom_sf"/>
</dbReference>
<dbReference type="Proteomes" id="UP000316095">
    <property type="component" value="Unassembled WGS sequence"/>
</dbReference>
<dbReference type="SUPFAM" id="SSF52821">
    <property type="entry name" value="Rhodanese/Cell cycle control phosphatase"/>
    <property type="match status" value="1"/>
</dbReference>
<dbReference type="EMBL" id="SJPG01000001">
    <property type="protein sequence ID" value="TWT61412.1"/>
    <property type="molecule type" value="Genomic_DNA"/>
</dbReference>
<accession>A0A5C5XHR6</accession>
<dbReference type="OrthoDB" id="9800872at2"/>
<name>A0A5C5XHR6_9PLAN</name>
<feature type="domain" description="Rhodanese" evidence="1">
    <location>
        <begin position="34"/>
        <end position="124"/>
    </location>
</feature>
<dbReference type="SMART" id="SM00450">
    <property type="entry name" value="RHOD"/>
    <property type="match status" value="1"/>
</dbReference>